<evidence type="ECO:0000313" key="2">
    <source>
        <dbReference type="Proteomes" id="UP000741863"/>
    </source>
</evidence>
<protein>
    <submittedName>
        <fullName evidence="1">Uncharacterized protein</fullName>
    </submittedName>
</protein>
<reference evidence="1 2" key="1">
    <citation type="submission" date="2021-01" db="EMBL/GenBank/DDBJ databases">
        <title>Genomic Encyclopedia of Type Strains, Phase IV (KMG-IV): sequencing the most valuable type-strain genomes for metagenomic binning, comparative biology and taxonomic classification.</title>
        <authorList>
            <person name="Goeker M."/>
        </authorList>
    </citation>
    <scope>NUCLEOTIDE SEQUENCE [LARGE SCALE GENOMIC DNA]</scope>
    <source>
        <strain evidence="1 2">DSM 25540</strain>
    </source>
</reference>
<organism evidence="1 2">
    <name type="scientific">Geomicrobium sediminis</name>
    <dbReference type="NCBI Taxonomy" id="1347788"/>
    <lineage>
        <taxon>Bacteria</taxon>
        <taxon>Bacillati</taxon>
        <taxon>Bacillota</taxon>
        <taxon>Bacilli</taxon>
        <taxon>Bacillales</taxon>
        <taxon>Geomicrobium</taxon>
    </lineage>
</organism>
<keyword evidence="2" id="KW-1185">Reference proteome</keyword>
<name>A0ABS2PIN0_9BACL</name>
<evidence type="ECO:0000313" key="1">
    <source>
        <dbReference type="EMBL" id="MBM7634951.1"/>
    </source>
</evidence>
<gene>
    <name evidence="1" type="ORF">JOD17_004078</name>
</gene>
<proteinExistence type="predicted"/>
<accession>A0ABS2PIN0</accession>
<comment type="caution">
    <text evidence="1">The sequence shown here is derived from an EMBL/GenBank/DDBJ whole genome shotgun (WGS) entry which is preliminary data.</text>
</comment>
<dbReference type="RefSeq" id="WP_204699696.1">
    <property type="nucleotide sequence ID" value="NZ_JAFBEC010000019.1"/>
</dbReference>
<sequence length="80" mass="9324">MTLTFSFEIDEQNNRYIAVYNSGELVSKLSMTLIGPNGMYRSLNHFISQQRALFLEQAEGIPHKIFIEEPVQHELDHEQE</sequence>
<dbReference type="Proteomes" id="UP000741863">
    <property type="component" value="Unassembled WGS sequence"/>
</dbReference>
<dbReference type="EMBL" id="JAFBEC010000019">
    <property type="protein sequence ID" value="MBM7634951.1"/>
    <property type="molecule type" value="Genomic_DNA"/>
</dbReference>